<proteinExistence type="predicted"/>
<evidence type="ECO:0000259" key="1">
    <source>
        <dbReference type="Pfam" id="PF14322"/>
    </source>
</evidence>
<dbReference type="RefSeq" id="WP_110312438.1">
    <property type="nucleotide sequence ID" value="NZ_QICL01000040.1"/>
</dbReference>
<organism evidence="2 3">
    <name type="scientific">Dysgonomonas alginatilytica</name>
    <dbReference type="NCBI Taxonomy" id="1605892"/>
    <lineage>
        <taxon>Bacteria</taxon>
        <taxon>Pseudomonadati</taxon>
        <taxon>Bacteroidota</taxon>
        <taxon>Bacteroidia</taxon>
        <taxon>Bacteroidales</taxon>
        <taxon>Dysgonomonadaceae</taxon>
        <taxon>Dysgonomonas</taxon>
    </lineage>
</organism>
<reference evidence="2 3" key="1">
    <citation type="submission" date="2018-03" db="EMBL/GenBank/DDBJ databases">
        <title>Genomic Encyclopedia of Archaeal and Bacterial Type Strains, Phase II (KMG-II): from individual species to whole genera.</title>
        <authorList>
            <person name="Goeker M."/>
        </authorList>
    </citation>
    <scope>NUCLEOTIDE SEQUENCE [LARGE SCALE GENOMIC DNA]</scope>
    <source>
        <strain evidence="2 3">DSM 100214</strain>
    </source>
</reference>
<dbReference type="EMBL" id="QICL01000040">
    <property type="protein sequence ID" value="PXV58926.1"/>
    <property type="molecule type" value="Genomic_DNA"/>
</dbReference>
<protein>
    <submittedName>
        <fullName evidence="2">Putative outer membrane starch-binding protein</fullName>
    </submittedName>
</protein>
<dbReference type="AlphaFoldDB" id="A0A2V3PK81"/>
<name>A0A2V3PK81_9BACT</name>
<dbReference type="InterPro" id="IPR033985">
    <property type="entry name" value="SusD-like_N"/>
</dbReference>
<dbReference type="Proteomes" id="UP000247973">
    <property type="component" value="Unassembled WGS sequence"/>
</dbReference>
<dbReference type="Gene3D" id="1.25.40.390">
    <property type="match status" value="1"/>
</dbReference>
<comment type="caution">
    <text evidence="2">The sequence shown here is derived from an EMBL/GenBank/DDBJ whole genome shotgun (WGS) entry which is preliminary data.</text>
</comment>
<keyword evidence="3" id="KW-1185">Reference proteome</keyword>
<accession>A0A2V3PK81</accession>
<evidence type="ECO:0000313" key="2">
    <source>
        <dbReference type="EMBL" id="PXV58926.1"/>
    </source>
</evidence>
<dbReference type="Pfam" id="PF14322">
    <property type="entry name" value="SusD-like_3"/>
    <property type="match status" value="1"/>
</dbReference>
<dbReference type="InterPro" id="IPR011990">
    <property type="entry name" value="TPR-like_helical_dom_sf"/>
</dbReference>
<gene>
    <name evidence="2" type="ORF">CLV62_1401</name>
</gene>
<feature type="domain" description="SusD-like N-terminal" evidence="1">
    <location>
        <begin position="86"/>
        <end position="222"/>
    </location>
</feature>
<dbReference type="OrthoDB" id="727588at2"/>
<sequence length="244" mass="27498">MKKQNLNNIYIISILLGIINLGCSDIFDKSPLDAVSDGTFWNTESDADLALIGCYDVNEGWGGEDFWVNRGLLFIDLAAGNGSEKENFTSSITDGTLNSSHWAMEAYWKHSYERIATCNNFLDNIGKIQMKDTKKNMMISEIRTIRAYEYFNLGLYFGNVPLVEHVLTIEQANSVFQSTRDVIWAFAEKELKESCEALPPSRPDSEQGRITQAAALAILGRLQMAGKKWSDAAESYKKIIDYNY</sequence>
<dbReference type="SUPFAM" id="SSF48452">
    <property type="entry name" value="TPR-like"/>
    <property type="match status" value="1"/>
</dbReference>
<evidence type="ECO:0000313" key="3">
    <source>
        <dbReference type="Proteomes" id="UP000247973"/>
    </source>
</evidence>